<dbReference type="RefSeq" id="WP_337335579.1">
    <property type="nucleotide sequence ID" value="NZ_JBBDHC010000012.1"/>
</dbReference>
<dbReference type="Proteomes" id="UP001364472">
    <property type="component" value="Unassembled WGS sequence"/>
</dbReference>
<keyword evidence="9" id="KW-0479">Metal-binding</keyword>
<sequence>MKNLLLGCILILPLAAGGTLSASPLPQEAIATATQLRDQALAGSGAWEVVESLTTEVGPRLAGTPADARAVAWAVEKFRGMGFDRVYTEPVRFPVWRRGHERAEVVAPWPQPLYVTALGRSVGTGGRIEAEVLEFSTLQDLEAAPEGSLAGKIAYISHRMERMRNGRGYGPAAAARGTGASLAARKGAVAFLLRSVGTDSDRLPHTGTMRYEDGVPRIAAAALSNPDADLLSNMLRRGQPVTLALDIDAGMDGEYESANVIAEVRGRERPDEIVIIGGHLDSWDLGTGAIDDAAGVAITARAGALIAALPQRPRRSVRVVAFANEEQGLLGGFAYAKAHADDITRHVTGAESDFGAGRIYAFSTSAVPEGAREVVEQIAGALAPLGIEHRPGEGSAGPDLIPMAQRGMAWAWLAQDGSDYFDYHHTANDTLDKVEAAALDQNVAAYAVFTWLAAESEVDFGSAPKTPPERP</sequence>
<evidence type="ECO:0000256" key="14">
    <source>
        <dbReference type="ARBA" id="ARBA00023034"/>
    </source>
</evidence>
<keyword evidence="7" id="KW-0121">Carboxypeptidase</keyword>
<evidence type="ECO:0000256" key="4">
    <source>
        <dbReference type="ARBA" id="ARBA00004613"/>
    </source>
</evidence>
<keyword evidence="10 21" id="KW-0732">Signal</keyword>
<dbReference type="GO" id="GO:0004180">
    <property type="term" value="F:carboxypeptidase activity"/>
    <property type="evidence" value="ECO:0007669"/>
    <property type="project" value="UniProtKB-KW"/>
</dbReference>
<evidence type="ECO:0000256" key="20">
    <source>
        <dbReference type="ARBA" id="ARBA00033328"/>
    </source>
</evidence>
<comment type="caution">
    <text evidence="23">The sequence shown here is derived from an EMBL/GenBank/DDBJ whole genome shotgun (WGS) entry which is preliminary data.</text>
</comment>
<dbReference type="InterPro" id="IPR039866">
    <property type="entry name" value="CPQ"/>
</dbReference>
<keyword evidence="17" id="KW-0325">Glycoprotein</keyword>
<feature type="signal peptide" evidence="21">
    <location>
        <begin position="1"/>
        <end position="22"/>
    </location>
</feature>
<evidence type="ECO:0000256" key="21">
    <source>
        <dbReference type="SAM" id="SignalP"/>
    </source>
</evidence>
<keyword evidence="18" id="KW-0458">Lysosome</keyword>
<dbReference type="PANTHER" id="PTHR12053">
    <property type="entry name" value="PROTEASE FAMILY M28 PLASMA GLUTAMATE CARBOXYPEPTIDASE-RELATED"/>
    <property type="match status" value="1"/>
</dbReference>
<evidence type="ECO:0000256" key="1">
    <source>
        <dbReference type="ARBA" id="ARBA00004240"/>
    </source>
</evidence>
<keyword evidence="24" id="KW-1185">Reference proteome</keyword>
<dbReference type="GO" id="GO:0006508">
    <property type="term" value="P:proteolysis"/>
    <property type="evidence" value="ECO:0007669"/>
    <property type="project" value="UniProtKB-KW"/>
</dbReference>
<dbReference type="Gene3D" id="3.40.630.10">
    <property type="entry name" value="Zn peptidases"/>
    <property type="match status" value="1"/>
</dbReference>
<dbReference type="Pfam" id="PF04389">
    <property type="entry name" value="Peptidase_M28"/>
    <property type="match status" value="1"/>
</dbReference>
<evidence type="ECO:0000256" key="16">
    <source>
        <dbReference type="ARBA" id="ARBA00023145"/>
    </source>
</evidence>
<reference evidence="23 24" key="1">
    <citation type="journal article" date="2016" name="Antonie Van Leeuwenhoek">
        <title>Denitratimonas tolerans gen. nov., sp. nov., a denitrifying bacterium isolated from a bioreactor for tannery wastewater treatment.</title>
        <authorList>
            <person name="Han S.I."/>
            <person name="Kim J.O."/>
            <person name="Lee Y.R."/>
            <person name="Ekpeghere K.I."/>
            <person name="Koh S.C."/>
            <person name="Whang K.S."/>
        </authorList>
    </citation>
    <scope>NUCLEOTIDE SEQUENCE [LARGE SCALE GENOMIC DNA]</scope>
    <source>
        <strain evidence="23 24">KACC 17565</strain>
    </source>
</reference>
<keyword evidence="12" id="KW-0256">Endoplasmic reticulum</keyword>
<evidence type="ECO:0000256" key="11">
    <source>
        <dbReference type="ARBA" id="ARBA00022801"/>
    </source>
</evidence>
<name>A0AAW9R8Y9_9GAMM</name>
<evidence type="ECO:0000256" key="13">
    <source>
        <dbReference type="ARBA" id="ARBA00022833"/>
    </source>
</evidence>
<keyword evidence="14" id="KW-0333">Golgi apparatus</keyword>
<comment type="subcellular location">
    <subcellularLocation>
        <location evidence="1">Endoplasmic reticulum</location>
    </subcellularLocation>
    <subcellularLocation>
        <location evidence="3">Golgi apparatus</location>
    </subcellularLocation>
    <subcellularLocation>
        <location evidence="2">Lysosome</location>
    </subcellularLocation>
    <subcellularLocation>
        <location evidence="4">Secreted</location>
    </subcellularLocation>
</comment>
<accession>A0AAW9R8Y9</accession>
<feature type="domain" description="Peptidase M28" evidence="22">
    <location>
        <begin position="259"/>
        <end position="446"/>
    </location>
</feature>
<keyword evidence="6" id="KW-0964">Secreted</keyword>
<evidence type="ECO:0000259" key="22">
    <source>
        <dbReference type="Pfam" id="PF04389"/>
    </source>
</evidence>
<dbReference type="Gene3D" id="3.50.30.30">
    <property type="match status" value="1"/>
</dbReference>
<dbReference type="GO" id="GO:0070573">
    <property type="term" value="F:metallodipeptidase activity"/>
    <property type="evidence" value="ECO:0007669"/>
    <property type="project" value="InterPro"/>
</dbReference>
<dbReference type="AlphaFoldDB" id="A0AAW9R8Y9"/>
<keyword evidence="11" id="KW-0378">Hydrolase</keyword>
<evidence type="ECO:0000256" key="19">
    <source>
        <dbReference type="ARBA" id="ARBA00025833"/>
    </source>
</evidence>
<keyword evidence="8" id="KW-0645">Protease</keyword>
<evidence type="ECO:0000256" key="8">
    <source>
        <dbReference type="ARBA" id="ARBA00022670"/>
    </source>
</evidence>
<organism evidence="23 24">
    <name type="scientific">Denitratimonas tolerans</name>
    <dbReference type="NCBI Taxonomy" id="1338420"/>
    <lineage>
        <taxon>Bacteria</taxon>
        <taxon>Pseudomonadati</taxon>
        <taxon>Pseudomonadota</taxon>
        <taxon>Gammaproteobacteria</taxon>
        <taxon>Lysobacterales</taxon>
        <taxon>Lysobacteraceae</taxon>
        <taxon>Denitratimonas</taxon>
    </lineage>
</organism>
<evidence type="ECO:0000256" key="18">
    <source>
        <dbReference type="ARBA" id="ARBA00023228"/>
    </source>
</evidence>
<dbReference type="PANTHER" id="PTHR12053:SF3">
    <property type="entry name" value="CARBOXYPEPTIDASE Q"/>
    <property type="match status" value="1"/>
</dbReference>
<dbReference type="GO" id="GO:0005764">
    <property type="term" value="C:lysosome"/>
    <property type="evidence" value="ECO:0007669"/>
    <property type="project" value="UniProtKB-SubCell"/>
</dbReference>
<evidence type="ECO:0000256" key="10">
    <source>
        <dbReference type="ARBA" id="ARBA00022729"/>
    </source>
</evidence>
<dbReference type="GO" id="GO:0046872">
    <property type="term" value="F:metal ion binding"/>
    <property type="evidence" value="ECO:0007669"/>
    <property type="project" value="UniProtKB-KW"/>
</dbReference>
<dbReference type="GO" id="GO:0005576">
    <property type="term" value="C:extracellular region"/>
    <property type="evidence" value="ECO:0007669"/>
    <property type="project" value="UniProtKB-SubCell"/>
</dbReference>
<evidence type="ECO:0000256" key="15">
    <source>
        <dbReference type="ARBA" id="ARBA00023049"/>
    </source>
</evidence>
<evidence type="ECO:0000256" key="17">
    <source>
        <dbReference type="ARBA" id="ARBA00023180"/>
    </source>
</evidence>
<keyword evidence="15" id="KW-0482">Metalloprotease</keyword>
<dbReference type="InterPro" id="IPR007484">
    <property type="entry name" value="Peptidase_M28"/>
</dbReference>
<evidence type="ECO:0000256" key="6">
    <source>
        <dbReference type="ARBA" id="ARBA00022525"/>
    </source>
</evidence>
<evidence type="ECO:0000256" key="9">
    <source>
        <dbReference type="ARBA" id="ARBA00022723"/>
    </source>
</evidence>
<comment type="subunit">
    <text evidence="19">Homodimer. The monomeric form is inactive while the homodimer is active.</text>
</comment>
<evidence type="ECO:0000256" key="12">
    <source>
        <dbReference type="ARBA" id="ARBA00022824"/>
    </source>
</evidence>
<evidence type="ECO:0000256" key="3">
    <source>
        <dbReference type="ARBA" id="ARBA00004555"/>
    </source>
</evidence>
<dbReference type="EMBL" id="JBBDHC010000012">
    <property type="protein sequence ID" value="MEJ1249864.1"/>
    <property type="molecule type" value="Genomic_DNA"/>
</dbReference>
<proteinExistence type="predicted"/>
<gene>
    <name evidence="23" type="ORF">WB794_09295</name>
</gene>
<evidence type="ECO:0000256" key="5">
    <source>
        <dbReference type="ARBA" id="ARBA00014116"/>
    </source>
</evidence>
<evidence type="ECO:0000313" key="23">
    <source>
        <dbReference type="EMBL" id="MEJ1249864.1"/>
    </source>
</evidence>
<keyword evidence="16" id="KW-0865">Zymogen</keyword>
<dbReference type="SUPFAM" id="SSF53187">
    <property type="entry name" value="Zn-dependent exopeptidases"/>
    <property type="match status" value="1"/>
</dbReference>
<protein>
    <recommendedName>
        <fullName evidence="5">Carboxypeptidase Q</fullName>
    </recommendedName>
    <alternativeName>
        <fullName evidence="20">Plasma glutamate carboxypeptidase</fullName>
    </alternativeName>
</protein>
<evidence type="ECO:0000313" key="24">
    <source>
        <dbReference type="Proteomes" id="UP001364472"/>
    </source>
</evidence>
<feature type="chain" id="PRO_5043768418" description="Carboxypeptidase Q" evidence="21">
    <location>
        <begin position="23"/>
        <end position="471"/>
    </location>
</feature>
<keyword evidence="13" id="KW-0862">Zinc</keyword>
<evidence type="ECO:0000256" key="2">
    <source>
        <dbReference type="ARBA" id="ARBA00004371"/>
    </source>
</evidence>
<evidence type="ECO:0000256" key="7">
    <source>
        <dbReference type="ARBA" id="ARBA00022645"/>
    </source>
</evidence>